<feature type="region of interest" description="Disordered" evidence="1">
    <location>
        <begin position="350"/>
        <end position="369"/>
    </location>
</feature>
<accession>A0A8S2EHF1</accession>
<proteinExistence type="predicted"/>
<evidence type="ECO:0000256" key="1">
    <source>
        <dbReference type="SAM" id="MobiDB-lite"/>
    </source>
</evidence>
<dbReference type="EMBL" id="CAJNOK010015435">
    <property type="protein sequence ID" value="CAF1225358.1"/>
    <property type="molecule type" value="Genomic_DNA"/>
</dbReference>
<evidence type="ECO:0000313" key="3">
    <source>
        <dbReference type="EMBL" id="CAF4033464.1"/>
    </source>
</evidence>
<sequence length="369" mass="42764">MLTPRFGRLYNYLFTGSKPTLLSIIKGQPGFKRLFCTSHNLIIKALYQERYKDTINNIIQTYSPSSSDYQSIEQIGSSLISFAKTFDLQINGNQLGKTHCDVECHTYQRMVELLLKFVLLCEHVPFKRSHDLTIQAQNMEDDMCDTNEANKSDEIDDDFLSKLDQSDSLCNVYRDELENTKKLQSFGSIATFLNCGVVVGFDESARSEGMRRILRHIIRILRHGPLPPAMLYDCACTLRLFIDNWFGTQYLAGTDNSRFLKEMALAIDRFHQPGHKRRMCKTTMRADDPSHRGIFNGIDSSLCERMFSYFTKFKHSFQAYNYPKSFTFDLLLLHLKKTVQQLGYDRMNKQLEPQSYPNSYQQTKPIKTS</sequence>
<dbReference type="Proteomes" id="UP000682733">
    <property type="component" value="Unassembled WGS sequence"/>
</dbReference>
<feature type="compositionally biased region" description="Polar residues" evidence="1">
    <location>
        <begin position="351"/>
        <end position="369"/>
    </location>
</feature>
<name>A0A8S2EHF1_9BILA</name>
<reference evidence="2" key="1">
    <citation type="submission" date="2021-02" db="EMBL/GenBank/DDBJ databases">
        <authorList>
            <person name="Nowell W R."/>
        </authorList>
    </citation>
    <scope>NUCLEOTIDE SEQUENCE</scope>
</reference>
<dbReference type="Proteomes" id="UP000677228">
    <property type="component" value="Unassembled WGS sequence"/>
</dbReference>
<dbReference type="EMBL" id="CAJOBA010036977">
    <property type="protein sequence ID" value="CAF4033464.1"/>
    <property type="molecule type" value="Genomic_DNA"/>
</dbReference>
<evidence type="ECO:0000313" key="4">
    <source>
        <dbReference type="Proteomes" id="UP000677228"/>
    </source>
</evidence>
<protein>
    <submittedName>
        <fullName evidence="2">Uncharacterized protein</fullName>
    </submittedName>
</protein>
<organism evidence="2 4">
    <name type="scientific">Didymodactylos carnosus</name>
    <dbReference type="NCBI Taxonomy" id="1234261"/>
    <lineage>
        <taxon>Eukaryota</taxon>
        <taxon>Metazoa</taxon>
        <taxon>Spiralia</taxon>
        <taxon>Gnathifera</taxon>
        <taxon>Rotifera</taxon>
        <taxon>Eurotatoria</taxon>
        <taxon>Bdelloidea</taxon>
        <taxon>Philodinida</taxon>
        <taxon>Philodinidae</taxon>
        <taxon>Didymodactylos</taxon>
    </lineage>
</organism>
<dbReference type="AlphaFoldDB" id="A0A8S2EHF1"/>
<evidence type="ECO:0000313" key="2">
    <source>
        <dbReference type="EMBL" id="CAF1225358.1"/>
    </source>
</evidence>
<gene>
    <name evidence="2" type="ORF">OVA965_LOCUS25118</name>
    <name evidence="3" type="ORF">TMI583_LOCUS25843</name>
</gene>
<comment type="caution">
    <text evidence="2">The sequence shown here is derived from an EMBL/GenBank/DDBJ whole genome shotgun (WGS) entry which is preliminary data.</text>
</comment>